<feature type="compositionally biased region" description="Basic and acidic residues" evidence="6">
    <location>
        <begin position="511"/>
        <end position="532"/>
    </location>
</feature>
<keyword evidence="4" id="KW-0344">Guanine-nucleotide releasing factor</keyword>
<dbReference type="HOGENOM" id="CLU_397944_0_0_1"/>
<dbReference type="GO" id="GO:0005938">
    <property type="term" value="C:cell cortex"/>
    <property type="evidence" value="ECO:0007669"/>
    <property type="project" value="UniProtKB-SubCell"/>
</dbReference>
<dbReference type="OMA" id="NADPIFT"/>
<accession>F4P1I1</accession>
<proteinExistence type="inferred from homology"/>
<dbReference type="GeneID" id="18238495"/>
<reference evidence="7 8" key="1">
    <citation type="submission" date="2009-12" db="EMBL/GenBank/DDBJ databases">
        <title>The draft genome of Batrachochytrium dendrobatidis.</title>
        <authorList>
            <consortium name="US DOE Joint Genome Institute (JGI-PGF)"/>
            <person name="Kuo A."/>
            <person name="Salamov A."/>
            <person name="Schmutz J."/>
            <person name="Lucas S."/>
            <person name="Pitluck S."/>
            <person name="Rosenblum E."/>
            <person name="Stajich J."/>
            <person name="Eisen M."/>
            <person name="Grigoriev I.V."/>
        </authorList>
    </citation>
    <scope>NUCLEOTIDE SEQUENCE [LARGE SCALE GENOMIC DNA]</scope>
    <source>
        <strain evidence="8">JAM81 / FGSC 10211</strain>
    </source>
</reference>
<comment type="similarity">
    <text evidence="2">Belongs to the synembryn family.</text>
</comment>
<sequence>MNAFVSALSTTETVTQQQREIVESSLKQFITEYSDTLTVVSAGITTESIKKVWIDSLLKLLDSDPTNAWSLDVTALGLQVLRILLRESCGCDAVYTEKLFNQCVYQVMHLMATHAHLNSVMSDSSIPFYQDRVAIEALKCLSNMLLQNPSIRQLFSASDLVAAAAKSLEIQSLDMGTVFLLSRLIFLGTVESKAVATSLVSLGICDSLAHYLDNITKGKLLLGATETWISIPVTVNEILKTGFSLSVPISESYMTNTSSMPVLFGGTKSLGDALSDHAARDELGKSFTLLLAATIEIFTKTPLNPIPLTPPHSHAINMMMNLPVKSLSKTWFFEDDYSIVYKSVDILTTTLCTVFPQRANINSGKGRKEYEDEEEYLAEIDGTNVDQAIPPLLILMRSWAKGDDGACQILKKLLMPKNIDRSKPLHHGTTVTNYMIWLMMTVTMLQIRDCVSELLFAVLDELVAYVGYGNAAGFLMNKGLLGSTPSQSKPSQEESVADDQAKINPITGEYIKPEDEHNEALENMTEEERERETEKLMVLISRLEKNGAIQVVRKNEA</sequence>
<dbReference type="InParanoid" id="F4P1I1"/>
<evidence type="ECO:0000313" key="8">
    <source>
        <dbReference type="Proteomes" id="UP000007241"/>
    </source>
</evidence>
<dbReference type="PRINTS" id="PR01802">
    <property type="entry name" value="SYNEMBRYN"/>
</dbReference>
<keyword evidence="5" id="KW-0143">Chaperone</keyword>
<dbReference type="OrthoDB" id="5585685at2759"/>
<dbReference type="PANTHER" id="PTHR12425">
    <property type="entry name" value="SYNEMBRYN"/>
    <property type="match status" value="1"/>
</dbReference>
<feature type="compositionally biased region" description="Polar residues" evidence="6">
    <location>
        <begin position="483"/>
        <end position="494"/>
    </location>
</feature>
<dbReference type="GO" id="GO:0005737">
    <property type="term" value="C:cytoplasm"/>
    <property type="evidence" value="ECO:0000318"/>
    <property type="project" value="GO_Central"/>
</dbReference>
<protein>
    <submittedName>
        <fullName evidence="7">Uncharacterized protein</fullName>
    </submittedName>
</protein>
<dbReference type="STRING" id="684364.F4P1I1"/>
<comment type="subcellular location">
    <subcellularLocation>
        <location evidence="1">Cytoplasm</location>
        <location evidence="1">Cell cortex</location>
    </subcellularLocation>
</comment>
<dbReference type="PANTHER" id="PTHR12425:SF5">
    <property type="entry name" value="SYNEMBRYN"/>
    <property type="match status" value="1"/>
</dbReference>
<dbReference type="InterPro" id="IPR008376">
    <property type="entry name" value="Chaperone_Ric-8_A/B"/>
</dbReference>
<evidence type="ECO:0000256" key="5">
    <source>
        <dbReference type="ARBA" id="ARBA00023186"/>
    </source>
</evidence>
<evidence type="ECO:0000256" key="3">
    <source>
        <dbReference type="ARBA" id="ARBA00022490"/>
    </source>
</evidence>
<keyword evidence="8" id="KW-1185">Reference proteome</keyword>
<evidence type="ECO:0000256" key="6">
    <source>
        <dbReference type="SAM" id="MobiDB-lite"/>
    </source>
</evidence>
<dbReference type="Proteomes" id="UP000007241">
    <property type="component" value="Unassembled WGS sequence"/>
</dbReference>
<evidence type="ECO:0000256" key="4">
    <source>
        <dbReference type="ARBA" id="ARBA00022658"/>
    </source>
</evidence>
<feature type="region of interest" description="Disordered" evidence="6">
    <location>
        <begin position="483"/>
        <end position="532"/>
    </location>
</feature>
<dbReference type="GO" id="GO:0005085">
    <property type="term" value="F:guanyl-nucleotide exchange factor activity"/>
    <property type="evidence" value="ECO:0000318"/>
    <property type="project" value="GO_Central"/>
</dbReference>
<evidence type="ECO:0000256" key="2">
    <source>
        <dbReference type="ARBA" id="ARBA00009049"/>
    </source>
</evidence>
<dbReference type="InterPro" id="IPR019318">
    <property type="entry name" value="Gua_nucleotide_exch_fac_Ric8"/>
</dbReference>
<evidence type="ECO:0000313" key="7">
    <source>
        <dbReference type="EMBL" id="EGF80644.1"/>
    </source>
</evidence>
<evidence type="ECO:0000256" key="1">
    <source>
        <dbReference type="ARBA" id="ARBA00004544"/>
    </source>
</evidence>
<dbReference type="Pfam" id="PF10165">
    <property type="entry name" value="Ric8"/>
    <property type="match status" value="1"/>
</dbReference>
<dbReference type="EMBL" id="GL882883">
    <property type="protein sequence ID" value="EGF80644.1"/>
    <property type="molecule type" value="Genomic_DNA"/>
</dbReference>
<name>F4P1I1_BATDJ</name>
<dbReference type="AlphaFoldDB" id="F4P1I1"/>
<keyword evidence="3" id="KW-0963">Cytoplasm</keyword>
<dbReference type="GO" id="GO:0007186">
    <property type="term" value="P:G protein-coupled receptor signaling pathway"/>
    <property type="evidence" value="ECO:0000318"/>
    <property type="project" value="GO_Central"/>
</dbReference>
<gene>
    <name evidence="7" type="ORF">BATDEDRAFT_24422</name>
</gene>
<organism evidence="7 8">
    <name type="scientific">Batrachochytrium dendrobatidis (strain JAM81 / FGSC 10211)</name>
    <name type="common">Frog chytrid fungus</name>
    <dbReference type="NCBI Taxonomy" id="684364"/>
    <lineage>
        <taxon>Eukaryota</taxon>
        <taxon>Fungi</taxon>
        <taxon>Fungi incertae sedis</taxon>
        <taxon>Chytridiomycota</taxon>
        <taxon>Chytridiomycota incertae sedis</taxon>
        <taxon>Chytridiomycetes</taxon>
        <taxon>Rhizophydiales</taxon>
        <taxon>Rhizophydiales incertae sedis</taxon>
        <taxon>Batrachochytrium</taxon>
    </lineage>
</organism>
<dbReference type="GO" id="GO:0001965">
    <property type="term" value="F:G-protein alpha-subunit binding"/>
    <property type="evidence" value="ECO:0000318"/>
    <property type="project" value="GO_Central"/>
</dbReference>
<dbReference type="RefSeq" id="XP_006678450.1">
    <property type="nucleotide sequence ID" value="XM_006678387.1"/>
</dbReference>